<proteinExistence type="predicted"/>
<dbReference type="AlphaFoldDB" id="A0A4D6LME3"/>
<reference evidence="1 2" key="1">
    <citation type="submission" date="2019-04" db="EMBL/GenBank/DDBJ databases">
        <title>An improved genome assembly and genetic linkage map for asparagus bean, Vigna unguiculata ssp. sesquipedialis.</title>
        <authorList>
            <person name="Xia Q."/>
            <person name="Zhang R."/>
            <person name="Dong Y."/>
        </authorList>
    </citation>
    <scope>NUCLEOTIDE SEQUENCE [LARGE SCALE GENOMIC DNA]</scope>
    <source>
        <tissue evidence="1">Leaf</tissue>
    </source>
</reference>
<dbReference type="InterPro" id="IPR038765">
    <property type="entry name" value="Papain-like_cys_pep_sf"/>
</dbReference>
<organism evidence="1 2">
    <name type="scientific">Vigna unguiculata</name>
    <name type="common">Cowpea</name>
    <dbReference type="NCBI Taxonomy" id="3917"/>
    <lineage>
        <taxon>Eukaryota</taxon>
        <taxon>Viridiplantae</taxon>
        <taxon>Streptophyta</taxon>
        <taxon>Embryophyta</taxon>
        <taxon>Tracheophyta</taxon>
        <taxon>Spermatophyta</taxon>
        <taxon>Magnoliopsida</taxon>
        <taxon>eudicotyledons</taxon>
        <taxon>Gunneridae</taxon>
        <taxon>Pentapetalae</taxon>
        <taxon>rosids</taxon>
        <taxon>fabids</taxon>
        <taxon>Fabales</taxon>
        <taxon>Fabaceae</taxon>
        <taxon>Papilionoideae</taxon>
        <taxon>50 kb inversion clade</taxon>
        <taxon>NPAAA clade</taxon>
        <taxon>indigoferoid/millettioid clade</taxon>
        <taxon>Phaseoleae</taxon>
        <taxon>Vigna</taxon>
    </lineage>
</organism>
<name>A0A4D6LME3_VIGUN</name>
<evidence type="ECO:0000313" key="2">
    <source>
        <dbReference type="Proteomes" id="UP000501690"/>
    </source>
</evidence>
<dbReference type="SUPFAM" id="SSF54001">
    <property type="entry name" value="Cysteine proteinases"/>
    <property type="match status" value="1"/>
</dbReference>
<keyword evidence="2" id="KW-1185">Reference proteome</keyword>
<dbReference type="Gene3D" id="3.40.395.10">
    <property type="entry name" value="Adenoviral Proteinase, Chain A"/>
    <property type="match status" value="1"/>
</dbReference>
<gene>
    <name evidence="1" type="ORF">DEO72_LG4g133</name>
</gene>
<dbReference type="EMBL" id="CP039348">
    <property type="protein sequence ID" value="QCD89194.1"/>
    <property type="molecule type" value="Genomic_DNA"/>
</dbReference>
<protein>
    <recommendedName>
        <fullName evidence="3">Ulp1 protease family</fullName>
    </recommendedName>
</protein>
<evidence type="ECO:0000313" key="1">
    <source>
        <dbReference type="EMBL" id="QCD89194.1"/>
    </source>
</evidence>
<sequence length="212" mass="25296">MKFYRSITVFGVPNRVVCNINEQILDTNECWGFGPGEKVDNMVVLFGGITMMYFERRRYGHVKRIQFNPLYTTHVLTDSRRMKVKRRQLTLKDYLAYFCSGLILLEDILTADFAHNLELFFGMLMNCSQDDRPKFEVHCDITLIQTNLYDCGIIVLQMMELWDGHKKFDGNTMPNYTNEQLQHIRHQYIWHWILDVDNIHRHEVLQYYDALL</sequence>
<evidence type="ECO:0008006" key="3">
    <source>
        <dbReference type="Google" id="ProtNLM"/>
    </source>
</evidence>
<dbReference type="Proteomes" id="UP000501690">
    <property type="component" value="Linkage Group LG4"/>
</dbReference>
<accession>A0A4D6LME3</accession>